<dbReference type="EMBL" id="JBIYXZ010002086">
    <property type="protein sequence ID" value="KAL3045748.1"/>
    <property type="molecule type" value="Genomic_DNA"/>
</dbReference>
<keyword evidence="4" id="KW-1185">Reference proteome</keyword>
<feature type="compositionally biased region" description="Basic and acidic residues" evidence="2">
    <location>
        <begin position="603"/>
        <end position="638"/>
    </location>
</feature>
<evidence type="ECO:0000313" key="3">
    <source>
        <dbReference type="EMBL" id="KAL3045748.1"/>
    </source>
</evidence>
<evidence type="ECO:0000313" key="4">
    <source>
        <dbReference type="Proteomes" id="UP001619887"/>
    </source>
</evidence>
<proteinExistence type="predicted"/>
<reference evidence="3 4" key="1">
    <citation type="journal article" date="2022" name="G3 (Bethesda)">
        <title>Evaluating Illumina-, Nanopore-, and PacBio-based genome assembly strategies with the bald notothen, Trematomus borchgrevinki.</title>
        <authorList>
            <person name="Rayamajhi N."/>
            <person name="Cheng C.C."/>
            <person name="Catchen J.M."/>
        </authorList>
    </citation>
    <scope>NUCLEOTIDE SEQUENCE [LARGE SCALE GENOMIC DNA]</scope>
    <source>
        <strain evidence="3">AGRC-2024</strain>
    </source>
</reference>
<feature type="region of interest" description="Disordered" evidence="2">
    <location>
        <begin position="603"/>
        <end position="647"/>
    </location>
</feature>
<dbReference type="AlphaFoldDB" id="A0ABD2FWB0"/>
<evidence type="ECO:0000256" key="2">
    <source>
        <dbReference type="SAM" id="MobiDB-lite"/>
    </source>
</evidence>
<feature type="coiled-coil region" evidence="1">
    <location>
        <begin position="221"/>
        <end position="337"/>
    </location>
</feature>
<sequence length="647" mass="74687">MSSSESMVSCSDEWETNSYYDNISKALEAVNGKLNSCHLEANSIKNQLNRRQSLGERYDSVQAADQTARQRLAFIQKEVKSPSERILNNSDVEVQFKNTLERNASMHALCEKLSVKSVALQKEVEEIDVMKAQQQAEIATRTQLLKGIEGMQAALINYNASEETKKTLIRVTAETQLENNVLRRDILELKERQTIFEVLDGKYNQAKGEKQGICLENHTLRQDIEKIHKELENKIAIQEMLDRMNASKEEERRQNEALQIEKIQLEIRLLQVEGLKESYNLANAETDSIPQQNEALRENIKDLRQELQKENAAQEKLDEMKKSKEAMCLQNDTLQQEASTSYKEELVHKKVFSKKNNLLQNRIEDLKAVQHKQGLREECEAMRTSIDAMSSGKETLQQQLKDVNKQNLKILEDLHREASNRVDVLQGGNVSLQQSINDVRNEQIRMRLHFKGKFEQLEASEEPLQAEKSRLGITLALVQEQCLSESDWQQKYIIQKGLTDTLQTKIEKTMEDITFFQDKLRSQNVFEAQYKFMKTLKKVASKQNNNLRKHLNNVQKKCGNEHTLQEKISAVQEETRTLQSQNQEQQDQINTLTDMLILYDFPESRKQRHDTGRGEPSERPPRDHKGSEEKSPGGKEMRQQITAGPHL</sequence>
<feature type="coiled-coil region" evidence="1">
    <location>
        <begin position="386"/>
        <end position="413"/>
    </location>
</feature>
<evidence type="ECO:0000256" key="1">
    <source>
        <dbReference type="SAM" id="Coils"/>
    </source>
</evidence>
<comment type="caution">
    <text evidence="3">The sequence shown here is derived from an EMBL/GenBank/DDBJ whole genome shotgun (WGS) entry which is preliminary data.</text>
</comment>
<keyword evidence="1" id="KW-0175">Coiled coil</keyword>
<name>A0ABD2FWB0_PAGBO</name>
<organism evidence="3 4">
    <name type="scientific">Pagothenia borchgrevinki</name>
    <name type="common">Bald rockcod</name>
    <name type="synonym">Trematomus borchgrevinki</name>
    <dbReference type="NCBI Taxonomy" id="8213"/>
    <lineage>
        <taxon>Eukaryota</taxon>
        <taxon>Metazoa</taxon>
        <taxon>Chordata</taxon>
        <taxon>Craniata</taxon>
        <taxon>Vertebrata</taxon>
        <taxon>Euteleostomi</taxon>
        <taxon>Actinopterygii</taxon>
        <taxon>Neopterygii</taxon>
        <taxon>Teleostei</taxon>
        <taxon>Neoteleostei</taxon>
        <taxon>Acanthomorphata</taxon>
        <taxon>Eupercaria</taxon>
        <taxon>Perciformes</taxon>
        <taxon>Notothenioidei</taxon>
        <taxon>Nototheniidae</taxon>
        <taxon>Pagothenia</taxon>
    </lineage>
</organism>
<protein>
    <submittedName>
        <fullName evidence="3">Uncharacterized protein</fullName>
    </submittedName>
</protein>
<dbReference type="Proteomes" id="UP001619887">
    <property type="component" value="Unassembled WGS sequence"/>
</dbReference>
<reference evidence="3 4" key="2">
    <citation type="journal article" date="2024" name="G3 (Bethesda)">
        <title>The genome of the cryopelagic Antarctic bald notothen, Trematomus borchgrevinki.</title>
        <authorList>
            <person name="Rayamajhi N."/>
            <person name="Rivera-Colon A.G."/>
            <person name="Minhas B.F."/>
            <person name="Cheng C.C."/>
            <person name="Catchen J.M."/>
        </authorList>
    </citation>
    <scope>NUCLEOTIDE SEQUENCE [LARGE SCALE GENOMIC DNA]</scope>
    <source>
        <strain evidence="3">AGRC-2024</strain>
    </source>
</reference>
<feature type="coiled-coil region" evidence="1">
    <location>
        <begin position="533"/>
        <end position="588"/>
    </location>
</feature>
<gene>
    <name evidence="3" type="ORF">OYC64_013912</name>
</gene>
<accession>A0ABD2FWB0</accession>